<sequence>MMDKKENCYIINNIVTNICERSANANCMPADMKEVPAQHRVISGSFTITNVIMANWSTQMWQNILNKVMRFSIV</sequence>
<protein>
    <submittedName>
        <fullName evidence="1">Uncharacterized protein</fullName>
    </submittedName>
</protein>
<reference evidence="1 2" key="1">
    <citation type="submission" date="2013-11" db="EMBL/GenBank/DDBJ databases">
        <title>Draft genome of the bovine lungworm Dictyocaulus viviparus.</title>
        <authorList>
            <person name="Mitreva M."/>
        </authorList>
    </citation>
    <scope>NUCLEOTIDE SEQUENCE [LARGE SCALE GENOMIC DNA]</scope>
    <source>
        <strain evidence="1 2">HannoverDv2000</strain>
    </source>
</reference>
<evidence type="ECO:0000313" key="2">
    <source>
        <dbReference type="Proteomes" id="UP000053766"/>
    </source>
</evidence>
<keyword evidence="2" id="KW-1185">Reference proteome</keyword>
<gene>
    <name evidence="1" type="ORF">DICVIV_09029</name>
</gene>
<organism evidence="1 2">
    <name type="scientific">Dictyocaulus viviparus</name>
    <name type="common">Bovine lungworm</name>
    <dbReference type="NCBI Taxonomy" id="29172"/>
    <lineage>
        <taxon>Eukaryota</taxon>
        <taxon>Metazoa</taxon>
        <taxon>Ecdysozoa</taxon>
        <taxon>Nematoda</taxon>
        <taxon>Chromadorea</taxon>
        <taxon>Rhabditida</taxon>
        <taxon>Rhabditina</taxon>
        <taxon>Rhabditomorpha</taxon>
        <taxon>Strongyloidea</taxon>
        <taxon>Metastrongylidae</taxon>
        <taxon>Dictyocaulus</taxon>
    </lineage>
</organism>
<proteinExistence type="predicted"/>
<evidence type="ECO:0000313" key="1">
    <source>
        <dbReference type="EMBL" id="KJH44953.1"/>
    </source>
</evidence>
<accession>A0A0D8XK35</accession>
<dbReference type="AlphaFoldDB" id="A0A0D8XK35"/>
<dbReference type="Proteomes" id="UP000053766">
    <property type="component" value="Unassembled WGS sequence"/>
</dbReference>
<dbReference type="EMBL" id="KN716438">
    <property type="protein sequence ID" value="KJH44953.1"/>
    <property type="molecule type" value="Genomic_DNA"/>
</dbReference>
<name>A0A0D8XK35_DICVI</name>
<reference evidence="2" key="2">
    <citation type="journal article" date="2016" name="Sci. Rep.">
        <title>Dictyocaulus viviparus genome, variome and transcriptome elucidate lungworm biology and support future intervention.</title>
        <authorList>
            <person name="McNulty S.N."/>
            <person name="Strube C."/>
            <person name="Rosa B.A."/>
            <person name="Martin J.C."/>
            <person name="Tyagi R."/>
            <person name="Choi Y.J."/>
            <person name="Wang Q."/>
            <person name="Hallsworth Pepin K."/>
            <person name="Zhang X."/>
            <person name="Ozersky P."/>
            <person name="Wilson R.K."/>
            <person name="Sternberg P.W."/>
            <person name="Gasser R.B."/>
            <person name="Mitreva M."/>
        </authorList>
    </citation>
    <scope>NUCLEOTIDE SEQUENCE [LARGE SCALE GENOMIC DNA]</scope>
    <source>
        <strain evidence="2">HannoverDv2000</strain>
    </source>
</reference>